<keyword evidence="3" id="KW-0804">Transcription</keyword>
<dbReference type="RefSeq" id="WP_172156917.1">
    <property type="nucleotide sequence ID" value="NZ_CP053564.1"/>
</dbReference>
<keyword evidence="2" id="KW-0238">DNA-binding</keyword>
<keyword evidence="6" id="KW-1185">Reference proteome</keyword>
<dbReference type="Pfam" id="PF00392">
    <property type="entry name" value="GntR"/>
    <property type="match status" value="1"/>
</dbReference>
<accession>A0A6M6JI35</accession>
<dbReference type="InterPro" id="IPR036388">
    <property type="entry name" value="WH-like_DNA-bd_sf"/>
</dbReference>
<evidence type="ECO:0000259" key="4">
    <source>
        <dbReference type="PROSITE" id="PS50949"/>
    </source>
</evidence>
<evidence type="ECO:0000256" key="1">
    <source>
        <dbReference type="ARBA" id="ARBA00023015"/>
    </source>
</evidence>
<dbReference type="Gene3D" id="1.20.120.530">
    <property type="entry name" value="GntR ligand-binding domain-like"/>
    <property type="match status" value="1"/>
</dbReference>
<sequence length="241" mass="26658">MAVPYERLGSAALLIILDPVKGGLVDANAVNEVTAAIRRMILGGELLPGQQIRQAQMAARLGVSRLPVREGLHQLMSDGLVSHQHNVGFTVSRLSREEFDQIYLMREVLEAQVLRTLRPAEPALLERLVELNSAIEAAGRTQDLSAARALNKEFHFAIFGLSPLGLVVAEIERIWAWAMPYQTVSLHDHGGRERILSEHAAIIEALRVGDHERLVTVMDDHRQGSEVQLGLLQARVQDRPA</sequence>
<dbReference type="InterPro" id="IPR036390">
    <property type="entry name" value="WH_DNA-bd_sf"/>
</dbReference>
<dbReference type="InterPro" id="IPR000524">
    <property type="entry name" value="Tscrpt_reg_HTH_GntR"/>
</dbReference>
<protein>
    <submittedName>
        <fullName evidence="5">GntR family transcriptional regulator</fullName>
    </submittedName>
</protein>
<proteinExistence type="predicted"/>
<dbReference type="InterPro" id="IPR008920">
    <property type="entry name" value="TF_FadR/GntR_C"/>
</dbReference>
<dbReference type="InterPro" id="IPR011711">
    <property type="entry name" value="GntR_C"/>
</dbReference>
<dbReference type="SUPFAM" id="SSF48008">
    <property type="entry name" value="GntR ligand-binding domain-like"/>
    <property type="match status" value="1"/>
</dbReference>
<dbReference type="KEGG" id="pbro:HOP40_09855"/>
<dbReference type="GO" id="GO:0003700">
    <property type="term" value="F:DNA-binding transcription factor activity"/>
    <property type="evidence" value="ECO:0007669"/>
    <property type="project" value="InterPro"/>
</dbReference>
<dbReference type="CDD" id="cd07377">
    <property type="entry name" value="WHTH_GntR"/>
    <property type="match status" value="1"/>
</dbReference>
<gene>
    <name evidence="5" type="ORF">HOP40_09855</name>
</gene>
<reference evidence="5 6" key="1">
    <citation type="submission" date="2020-05" db="EMBL/GenBank/DDBJ databases">
        <authorList>
            <person name="Mo P."/>
        </authorList>
    </citation>
    <scope>NUCLEOTIDE SEQUENCE [LARGE SCALE GENOMIC DNA]</scope>
    <source>
        <strain evidence="5 6">Gen01</strain>
    </source>
</reference>
<feature type="domain" description="HTH gntR-type" evidence="4">
    <location>
        <begin position="27"/>
        <end position="94"/>
    </location>
</feature>
<dbReference type="Pfam" id="PF07729">
    <property type="entry name" value="FCD"/>
    <property type="match status" value="1"/>
</dbReference>
<evidence type="ECO:0000313" key="6">
    <source>
        <dbReference type="Proteomes" id="UP000505377"/>
    </source>
</evidence>
<name>A0A6M6JI35_9PSEU</name>
<dbReference type="SMART" id="SM00895">
    <property type="entry name" value="FCD"/>
    <property type="match status" value="1"/>
</dbReference>
<dbReference type="Gene3D" id="1.10.10.10">
    <property type="entry name" value="Winged helix-like DNA-binding domain superfamily/Winged helix DNA-binding domain"/>
    <property type="match status" value="1"/>
</dbReference>
<dbReference type="PROSITE" id="PS50949">
    <property type="entry name" value="HTH_GNTR"/>
    <property type="match status" value="1"/>
</dbReference>
<keyword evidence="1" id="KW-0805">Transcription regulation</keyword>
<organism evidence="5 6">
    <name type="scientific">Pseudonocardia broussonetiae</name>
    <dbReference type="NCBI Taxonomy" id="2736640"/>
    <lineage>
        <taxon>Bacteria</taxon>
        <taxon>Bacillati</taxon>
        <taxon>Actinomycetota</taxon>
        <taxon>Actinomycetes</taxon>
        <taxon>Pseudonocardiales</taxon>
        <taxon>Pseudonocardiaceae</taxon>
        <taxon>Pseudonocardia</taxon>
    </lineage>
</organism>
<dbReference type="AlphaFoldDB" id="A0A6M6JI35"/>
<evidence type="ECO:0000256" key="3">
    <source>
        <dbReference type="ARBA" id="ARBA00023163"/>
    </source>
</evidence>
<dbReference type="PANTHER" id="PTHR43537">
    <property type="entry name" value="TRANSCRIPTIONAL REGULATOR, GNTR FAMILY"/>
    <property type="match status" value="1"/>
</dbReference>
<dbReference type="SMART" id="SM00345">
    <property type="entry name" value="HTH_GNTR"/>
    <property type="match status" value="1"/>
</dbReference>
<dbReference type="EMBL" id="CP053564">
    <property type="protein sequence ID" value="QJY46069.1"/>
    <property type="molecule type" value="Genomic_DNA"/>
</dbReference>
<evidence type="ECO:0000256" key="2">
    <source>
        <dbReference type="ARBA" id="ARBA00023125"/>
    </source>
</evidence>
<evidence type="ECO:0000313" key="5">
    <source>
        <dbReference type="EMBL" id="QJY46069.1"/>
    </source>
</evidence>
<dbReference type="SUPFAM" id="SSF46785">
    <property type="entry name" value="Winged helix' DNA-binding domain"/>
    <property type="match status" value="1"/>
</dbReference>
<dbReference type="Proteomes" id="UP000505377">
    <property type="component" value="Chromosome"/>
</dbReference>
<dbReference type="PANTHER" id="PTHR43537:SF5">
    <property type="entry name" value="UXU OPERON TRANSCRIPTIONAL REGULATOR"/>
    <property type="match status" value="1"/>
</dbReference>
<dbReference type="GO" id="GO:0003677">
    <property type="term" value="F:DNA binding"/>
    <property type="evidence" value="ECO:0007669"/>
    <property type="project" value="UniProtKB-KW"/>
</dbReference>